<dbReference type="RefSeq" id="WP_190886558.1">
    <property type="nucleotide sequence ID" value="NZ_JACWZY010000005.1"/>
</dbReference>
<dbReference type="Pfam" id="PF04007">
    <property type="entry name" value="DUF354"/>
    <property type="match status" value="1"/>
</dbReference>
<dbReference type="EMBL" id="JACWZY010000005">
    <property type="protein sequence ID" value="MBD2700703.1"/>
    <property type="molecule type" value="Genomic_DNA"/>
</dbReference>
<dbReference type="Proteomes" id="UP000598820">
    <property type="component" value="Unassembled WGS sequence"/>
</dbReference>
<comment type="caution">
    <text evidence="1">The sequence shown here is derived from an EMBL/GenBank/DDBJ whole genome shotgun (WGS) entry which is preliminary data.</text>
</comment>
<evidence type="ECO:0000313" key="2">
    <source>
        <dbReference type="Proteomes" id="UP000598820"/>
    </source>
</evidence>
<dbReference type="PANTHER" id="PTHR39662">
    <property type="entry name" value="DUF354 DOMAIN-CONTAINING PROTEIN-RELATED"/>
    <property type="match status" value="1"/>
</dbReference>
<name>A0A926XUK9_9BACT</name>
<dbReference type="PANTHER" id="PTHR39662:SF1">
    <property type="entry name" value="DUF354 DOMAIN-CONTAINING PROTEIN"/>
    <property type="match status" value="1"/>
</dbReference>
<keyword evidence="2" id="KW-1185">Reference proteome</keyword>
<dbReference type="AlphaFoldDB" id="A0A926XUK9"/>
<evidence type="ECO:0000313" key="1">
    <source>
        <dbReference type="EMBL" id="MBD2700703.1"/>
    </source>
</evidence>
<dbReference type="InterPro" id="IPR007152">
    <property type="entry name" value="DUF354"/>
</dbReference>
<dbReference type="PIRSF" id="PIRSF005357">
    <property type="entry name" value="UCP005357"/>
    <property type="match status" value="1"/>
</dbReference>
<organism evidence="1 2">
    <name type="scientific">Spirosoma profusum</name>
    <dbReference type="NCBI Taxonomy" id="2771354"/>
    <lineage>
        <taxon>Bacteria</taxon>
        <taxon>Pseudomonadati</taxon>
        <taxon>Bacteroidota</taxon>
        <taxon>Cytophagia</taxon>
        <taxon>Cytophagales</taxon>
        <taxon>Cytophagaceae</taxon>
        <taxon>Spirosoma</taxon>
    </lineage>
</organism>
<proteinExistence type="predicted"/>
<gene>
    <name evidence="1" type="ORF">IC229_08650</name>
</gene>
<accession>A0A926XUK9</accession>
<reference evidence="1" key="1">
    <citation type="submission" date="2020-09" db="EMBL/GenBank/DDBJ databases">
        <authorList>
            <person name="Kim M.K."/>
        </authorList>
    </citation>
    <scope>NUCLEOTIDE SEQUENCE</scope>
    <source>
        <strain evidence="1">BT702</strain>
    </source>
</reference>
<sequence>MKRILVDINHPAHVHLFKYFIQDAQSAGHEVVVTAKNIDSVTDLLRLYQIKFINIGNRKDHILLKYIYEFVHFIKVLLLVRSRKINYGIGVSLVLPLVSKLTPMKSFVLDDDDLTAAPISGKFISWADVILNPDALAHEKRGHQQVCYPSYHELAYLHPNRFVPDPTVLNEAGIQEGETFFVLRFNAFKAHHDAGIRGFSLAQKLELVKLLSAFGQVFITSERSIESELEPYQLPVSADKIHSLLHFATLFIGDSQTMTTEAAILGTPALKMNSFAGRLSIPNELEHQYRLCYSFSPDEFDGMIAKIKELLIGSDVKERWAHRKAVMLNEKIDLTSFLIQLILHYPKSIANQKPIFSANESSL</sequence>
<protein>
    <submittedName>
        <fullName evidence="1">DUF354 domain-containing protein</fullName>
    </submittedName>
</protein>